<name>A0ABW6MCB7_9ACTN</name>
<dbReference type="EMBL" id="JBIAHM010000010">
    <property type="protein sequence ID" value="MFE9602405.1"/>
    <property type="molecule type" value="Genomic_DNA"/>
</dbReference>
<sequence length="49" mass="4955">MYAFLGDRTRVLHDLGSRLREDGSVVVITPLAANTLTGQGPGGSAGGAV</sequence>
<protein>
    <submittedName>
        <fullName evidence="1">Uncharacterized protein</fullName>
    </submittedName>
</protein>
<reference evidence="1 2" key="1">
    <citation type="submission" date="2024-10" db="EMBL/GenBank/DDBJ databases">
        <title>The Natural Products Discovery Center: Release of the First 8490 Sequenced Strains for Exploring Actinobacteria Biosynthetic Diversity.</title>
        <authorList>
            <person name="Kalkreuter E."/>
            <person name="Kautsar S.A."/>
            <person name="Yang D."/>
            <person name="Bader C.D."/>
            <person name="Teijaro C.N."/>
            <person name="Fluegel L."/>
            <person name="Davis C.M."/>
            <person name="Simpson J.R."/>
            <person name="Lauterbach L."/>
            <person name="Steele A.D."/>
            <person name="Gui C."/>
            <person name="Meng S."/>
            <person name="Li G."/>
            <person name="Viehrig K."/>
            <person name="Ye F."/>
            <person name="Su P."/>
            <person name="Kiefer A.F."/>
            <person name="Nichols A."/>
            <person name="Cepeda A.J."/>
            <person name="Yan W."/>
            <person name="Fan B."/>
            <person name="Jiang Y."/>
            <person name="Adhikari A."/>
            <person name="Zheng C.-J."/>
            <person name="Schuster L."/>
            <person name="Cowan T.M."/>
            <person name="Smanski M.J."/>
            <person name="Chevrette M.G."/>
            <person name="De Carvalho L.P.S."/>
            <person name="Shen B."/>
        </authorList>
    </citation>
    <scope>NUCLEOTIDE SEQUENCE [LARGE SCALE GENOMIC DNA]</scope>
    <source>
        <strain evidence="1 2">NPDC006488</strain>
    </source>
</reference>
<keyword evidence="2" id="KW-1185">Reference proteome</keyword>
<comment type="caution">
    <text evidence="1">The sequence shown here is derived from an EMBL/GenBank/DDBJ whole genome shotgun (WGS) entry which is preliminary data.</text>
</comment>
<dbReference type="Proteomes" id="UP001601303">
    <property type="component" value="Unassembled WGS sequence"/>
</dbReference>
<proteinExistence type="predicted"/>
<accession>A0ABW6MCB7</accession>
<organism evidence="1 2">
    <name type="scientific">Streptomyces hokutonensis</name>
    <dbReference type="NCBI Taxonomy" id="1306990"/>
    <lineage>
        <taxon>Bacteria</taxon>
        <taxon>Bacillati</taxon>
        <taxon>Actinomycetota</taxon>
        <taxon>Actinomycetes</taxon>
        <taxon>Kitasatosporales</taxon>
        <taxon>Streptomycetaceae</taxon>
        <taxon>Streptomyces</taxon>
    </lineage>
</organism>
<dbReference type="RefSeq" id="WP_388110274.1">
    <property type="nucleotide sequence ID" value="NZ_JBIAHM010000010.1"/>
</dbReference>
<gene>
    <name evidence="1" type="ORF">ACFYNQ_28045</name>
</gene>
<evidence type="ECO:0000313" key="1">
    <source>
        <dbReference type="EMBL" id="MFE9602405.1"/>
    </source>
</evidence>
<evidence type="ECO:0000313" key="2">
    <source>
        <dbReference type="Proteomes" id="UP001601303"/>
    </source>
</evidence>